<feature type="region of interest" description="Disordered" evidence="1">
    <location>
        <begin position="19"/>
        <end position="43"/>
    </location>
</feature>
<dbReference type="EMBL" id="ML976981">
    <property type="protein sequence ID" value="KAF1961176.1"/>
    <property type="molecule type" value="Genomic_DNA"/>
</dbReference>
<keyword evidence="3" id="KW-1185">Reference proteome</keyword>
<evidence type="ECO:0000313" key="2">
    <source>
        <dbReference type="EMBL" id="KAF1961176.1"/>
    </source>
</evidence>
<proteinExistence type="predicted"/>
<accession>A0A6A5UE43</accession>
<sequence>MVGLKREAALIVQGTELQLKRNKKSTKQKDEESARAAAGQAALDRGDALVEINPADAARFAAMECGEKVTSVDAIVPVKQRKARVQTVEMHPDDDATVKETSVKSKTKKSLANS</sequence>
<evidence type="ECO:0000313" key="3">
    <source>
        <dbReference type="Proteomes" id="UP000800035"/>
    </source>
</evidence>
<feature type="compositionally biased region" description="Basic and acidic residues" evidence="1">
    <location>
        <begin position="90"/>
        <end position="103"/>
    </location>
</feature>
<name>A0A6A5UE43_9PLEO</name>
<dbReference type="Proteomes" id="UP000800035">
    <property type="component" value="Unassembled WGS sequence"/>
</dbReference>
<gene>
    <name evidence="2" type="ORF">CC80DRAFT_543534</name>
</gene>
<feature type="region of interest" description="Disordered" evidence="1">
    <location>
        <begin position="86"/>
        <end position="114"/>
    </location>
</feature>
<feature type="compositionally biased region" description="Basic residues" evidence="1">
    <location>
        <begin position="105"/>
        <end position="114"/>
    </location>
</feature>
<evidence type="ECO:0000256" key="1">
    <source>
        <dbReference type="SAM" id="MobiDB-lite"/>
    </source>
</evidence>
<organism evidence="2 3">
    <name type="scientific">Byssothecium circinans</name>
    <dbReference type="NCBI Taxonomy" id="147558"/>
    <lineage>
        <taxon>Eukaryota</taxon>
        <taxon>Fungi</taxon>
        <taxon>Dikarya</taxon>
        <taxon>Ascomycota</taxon>
        <taxon>Pezizomycotina</taxon>
        <taxon>Dothideomycetes</taxon>
        <taxon>Pleosporomycetidae</taxon>
        <taxon>Pleosporales</taxon>
        <taxon>Massarineae</taxon>
        <taxon>Massarinaceae</taxon>
        <taxon>Byssothecium</taxon>
    </lineage>
</organism>
<reference evidence="2" key="1">
    <citation type="journal article" date="2020" name="Stud. Mycol.">
        <title>101 Dothideomycetes genomes: a test case for predicting lifestyles and emergence of pathogens.</title>
        <authorList>
            <person name="Haridas S."/>
            <person name="Albert R."/>
            <person name="Binder M."/>
            <person name="Bloem J."/>
            <person name="Labutti K."/>
            <person name="Salamov A."/>
            <person name="Andreopoulos B."/>
            <person name="Baker S."/>
            <person name="Barry K."/>
            <person name="Bills G."/>
            <person name="Bluhm B."/>
            <person name="Cannon C."/>
            <person name="Castanera R."/>
            <person name="Culley D."/>
            <person name="Daum C."/>
            <person name="Ezra D."/>
            <person name="Gonzalez J."/>
            <person name="Henrissat B."/>
            <person name="Kuo A."/>
            <person name="Liang C."/>
            <person name="Lipzen A."/>
            <person name="Lutzoni F."/>
            <person name="Magnuson J."/>
            <person name="Mondo S."/>
            <person name="Nolan M."/>
            <person name="Ohm R."/>
            <person name="Pangilinan J."/>
            <person name="Park H.-J."/>
            <person name="Ramirez L."/>
            <person name="Alfaro M."/>
            <person name="Sun H."/>
            <person name="Tritt A."/>
            <person name="Yoshinaga Y."/>
            <person name="Zwiers L.-H."/>
            <person name="Turgeon B."/>
            <person name="Goodwin S."/>
            <person name="Spatafora J."/>
            <person name="Crous P."/>
            <person name="Grigoriev I."/>
        </authorList>
    </citation>
    <scope>NUCLEOTIDE SEQUENCE</scope>
    <source>
        <strain evidence="2">CBS 675.92</strain>
    </source>
</reference>
<protein>
    <submittedName>
        <fullName evidence="2">Uncharacterized protein</fullName>
    </submittedName>
</protein>
<dbReference type="AlphaFoldDB" id="A0A6A5UE43"/>